<comment type="caution">
    <text evidence="4">The sequence shown here is derived from an EMBL/GenBank/DDBJ whole genome shotgun (WGS) entry which is preliminary data.</text>
</comment>
<dbReference type="PANTHER" id="PTHR35705">
    <property type="entry name" value="WPP DOMAIN-INTERACTING TAIL-ANCHORED PROTEIN 1"/>
    <property type="match status" value="1"/>
</dbReference>
<dbReference type="InterPro" id="IPR058610">
    <property type="entry name" value="WIT1_2_N"/>
</dbReference>
<keyword evidence="1" id="KW-0175">Coiled coil</keyword>
<organism evidence="4">
    <name type="scientific">Tanacetum cinerariifolium</name>
    <name type="common">Dalmatian daisy</name>
    <name type="synonym">Chrysanthemum cinerariifolium</name>
    <dbReference type="NCBI Taxonomy" id="118510"/>
    <lineage>
        <taxon>Eukaryota</taxon>
        <taxon>Viridiplantae</taxon>
        <taxon>Streptophyta</taxon>
        <taxon>Embryophyta</taxon>
        <taxon>Tracheophyta</taxon>
        <taxon>Spermatophyta</taxon>
        <taxon>Magnoliopsida</taxon>
        <taxon>eudicotyledons</taxon>
        <taxon>Gunneridae</taxon>
        <taxon>Pentapetalae</taxon>
        <taxon>asterids</taxon>
        <taxon>campanulids</taxon>
        <taxon>Asterales</taxon>
        <taxon>Asteraceae</taxon>
        <taxon>Asteroideae</taxon>
        <taxon>Anthemideae</taxon>
        <taxon>Anthemidinae</taxon>
        <taxon>Tanacetum</taxon>
    </lineage>
</organism>
<dbReference type="EMBL" id="BKCJ010208184">
    <property type="protein sequence ID" value="GEY77172.1"/>
    <property type="molecule type" value="Genomic_DNA"/>
</dbReference>
<reference evidence="4" key="1">
    <citation type="journal article" date="2019" name="Sci. Rep.">
        <title>Draft genome of Tanacetum cinerariifolium, the natural source of mosquito coil.</title>
        <authorList>
            <person name="Yamashiro T."/>
            <person name="Shiraishi A."/>
            <person name="Satake H."/>
            <person name="Nakayama K."/>
        </authorList>
    </citation>
    <scope>NUCLEOTIDE SEQUENCE</scope>
</reference>
<feature type="compositionally biased region" description="Basic and acidic residues" evidence="2">
    <location>
        <begin position="392"/>
        <end position="412"/>
    </location>
</feature>
<proteinExistence type="predicted"/>
<accession>A0A699HTU3</accession>
<feature type="domain" description="WIT1/2 N-terminal helical bundle" evidence="3">
    <location>
        <begin position="86"/>
        <end position="213"/>
    </location>
</feature>
<feature type="coiled-coil region" evidence="1">
    <location>
        <begin position="220"/>
        <end position="303"/>
    </location>
</feature>
<gene>
    <name evidence="4" type="ORF">Tci_449146</name>
</gene>
<feature type="coiled-coil region" evidence="1">
    <location>
        <begin position="357"/>
        <end position="384"/>
    </location>
</feature>
<dbReference type="PANTHER" id="PTHR35705:SF1">
    <property type="entry name" value="WPP DOMAIN-INTERACTING TAIL-ANCHORED PROTEIN 1"/>
    <property type="match status" value="1"/>
</dbReference>
<name>A0A699HTU3_TANCI</name>
<dbReference type="Pfam" id="PF26581">
    <property type="entry name" value="WIT1_2_N"/>
    <property type="match status" value="1"/>
</dbReference>
<evidence type="ECO:0000259" key="3">
    <source>
        <dbReference type="Pfam" id="PF26581"/>
    </source>
</evidence>
<dbReference type="InterPro" id="IPR039976">
    <property type="entry name" value="WIT1/WIT2"/>
</dbReference>
<dbReference type="AlphaFoldDB" id="A0A699HTU3"/>
<feature type="non-terminal residue" evidence="4">
    <location>
        <position position="419"/>
    </location>
</feature>
<evidence type="ECO:0000313" key="4">
    <source>
        <dbReference type="EMBL" id="GEY77172.1"/>
    </source>
</evidence>
<feature type="region of interest" description="Disordered" evidence="2">
    <location>
        <begin position="392"/>
        <end position="419"/>
    </location>
</feature>
<protein>
    <submittedName>
        <fullName evidence="4">WPP domain-interacting tail-anchored protein 1-like</fullName>
    </submittedName>
</protein>
<sequence length="419" mass="47063">MNRGVSSGGGQSPLNYLFWGGEAPKPALKATQAAPCETHAANNVSATKSYLFVMVTTASYDASSRTSSLYSSGASSISIKTSRDSESTGEIIARFELDITFICERLTNLNLLSMHVETKESDFEPFVSDMDPDLVFKVLEYDLLAGVFGSEVRLLETHNAETTLENFYEAYYSSELLMESSNELLSRIKMLHFNLKGSVHREVEFKSNLLKLQLANEKTRTQVEVKKENTAQELKDSNEKVVSLEKQLSDTNVKLQNAKAYYEASLEDKSMLQFTIKDMENVIEDLKSKVTRAEGQTDSVEDKCIILSKANDDLKKELSFVTSRVRCLETSLHQMEEAKKASAKDISIRSNFITNLVMQMAHQRERMQKQIASLKHENKILVKSLRKRDEGHAEILSHGDKANNDFSTDNKEALSSNSE</sequence>
<evidence type="ECO:0000256" key="1">
    <source>
        <dbReference type="SAM" id="Coils"/>
    </source>
</evidence>
<evidence type="ECO:0000256" key="2">
    <source>
        <dbReference type="SAM" id="MobiDB-lite"/>
    </source>
</evidence>